<gene>
    <name evidence="4" type="ORF">CDN99_01165</name>
</gene>
<dbReference type="OrthoDB" id="1792985at2"/>
<accession>A0A246JKS8</accession>
<keyword evidence="5" id="KW-1185">Reference proteome</keyword>
<comment type="caution">
    <text evidence="4">The sequence shown here is derived from an EMBL/GenBank/DDBJ whole genome shotgun (WGS) entry which is preliminary data.</text>
</comment>
<dbReference type="CDD" id="cd17470">
    <property type="entry name" value="T3SS_Flik_C"/>
    <property type="match status" value="1"/>
</dbReference>
<dbReference type="Proteomes" id="UP000197468">
    <property type="component" value="Unassembled WGS sequence"/>
</dbReference>
<keyword evidence="2" id="KW-0732">Signal</keyword>
<feature type="compositionally biased region" description="Low complexity" evidence="1">
    <location>
        <begin position="79"/>
        <end position="98"/>
    </location>
</feature>
<feature type="region of interest" description="Disordered" evidence="1">
    <location>
        <begin position="392"/>
        <end position="466"/>
    </location>
</feature>
<dbReference type="PANTHER" id="PTHR37533:SF2">
    <property type="entry name" value="FLAGELLAR HOOK-LENGTH CONTROL PROTEIN"/>
    <property type="match status" value="1"/>
</dbReference>
<dbReference type="PANTHER" id="PTHR37533">
    <property type="entry name" value="FLAGELLAR HOOK-LENGTH CONTROL PROTEIN"/>
    <property type="match status" value="1"/>
</dbReference>
<feature type="signal peptide" evidence="2">
    <location>
        <begin position="1"/>
        <end position="21"/>
    </location>
</feature>
<feature type="compositionally biased region" description="Gly residues" evidence="1">
    <location>
        <begin position="417"/>
        <end position="427"/>
    </location>
</feature>
<evidence type="ECO:0000313" key="5">
    <source>
        <dbReference type="Proteomes" id="UP000197468"/>
    </source>
</evidence>
<dbReference type="InterPro" id="IPR052563">
    <property type="entry name" value="FliK"/>
</dbReference>
<dbReference type="InterPro" id="IPR021136">
    <property type="entry name" value="Flagellar_hook_control-like_C"/>
</dbReference>
<organism evidence="4 5">
    <name type="scientific">Roseateles aquatilis</name>
    <dbReference type="NCBI Taxonomy" id="431061"/>
    <lineage>
        <taxon>Bacteria</taxon>
        <taxon>Pseudomonadati</taxon>
        <taxon>Pseudomonadota</taxon>
        <taxon>Betaproteobacteria</taxon>
        <taxon>Burkholderiales</taxon>
        <taxon>Sphaerotilaceae</taxon>
        <taxon>Roseateles</taxon>
    </lineage>
</organism>
<feature type="region of interest" description="Disordered" evidence="1">
    <location>
        <begin position="209"/>
        <end position="231"/>
    </location>
</feature>
<feature type="region of interest" description="Disordered" evidence="1">
    <location>
        <begin position="163"/>
        <end position="189"/>
    </location>
</feature>
<reference evidence="4 5" key="1">
    <citation type="journal article" date="2008" name="Int. J. Syst. Evol. Microbiol.">
        <title>Description of Roseateles aquatilis sp. nov. and Roseateles terrae sp. nov., in the class Betaproteobacteria, and emended description of the genus Roseateles.</title>
        <authorList>
            <person name="Gomila M."/>
            <person name="Bowien B."/>
            <person name="Falsen E."/>
            <person name="Moore E.R."/>
            <person name="Lalucat J."/>
        </authorList>
    </citation>
    <scope>NUCLEOTIDE SEQUENCE [LARGE SCALE GENOMIC DNA]</scope>
    <source>
        <strain evidence="4 5">CCUG 48205</strain>
    </source>
</reference>
<evidence type="ECO:0000313" key="4">
    <source>
        <dbReference type="EMBL" id="OWQ93140.1"/>
    </source>
</evidence>
<evidence type="ECO:0000256" key="1">
    <source>
        <dbReference type="SAM" id="MobiDB-lite"/>
    </source>
</evidence>
<dbReference type="RefSeq" id="WP_088382289.1">
    <property type="nucleotide sequence ID" value="NZ_NIOF01000001.1"/>
</dbReference>
<feature type="domain" description="Flagellar hook-length control protein-like C-terminal" evidence="3">
    <location>
        <begin position="329"/>
        <end position="407"/>
    </location>
</feature>
<dbReference type="Pfam" id="PF02120">
    <property type="entry name" value="Flg_hook"/>
    <property type="match status" value="1"/>
</dbReference>
<proteinExistence type="predicted"/>
<name>A0A246JKS8_9BURK</name>
<sequence length="466" mass="46663">MTMTTTTSAATAIATASTVRAAVSAIDRTPPRSAAGNDAKTLSTAKPKAMSGIAPDSTSGSTVSDAHADVDAKRAAQSATTDRTTADRTTVVHATAPATASRPFGQLMSAAADERDAGAAASAPASGEGVDILDAALMRALDELLGRAPGGVPPADAAIASVTARDGDSKTDDTTADADQSPAGSVPVPLTSMLTFPLVPLPAAMPRAMAASTRDGSSPSGAAPGTSASSASAMAADPARLLAMQPPGAGDVLFAEASATPVSSRTSPADAASWQNLQRWNADLSAAMTAVAPTDAGDVSTSVAPGGTLTLPASREAWQQPLLQALGDRLQLQIAQRGEGARLHLSPPELGRIEIDIRQQGGALQVQLSASHDEVRQQLRQIAEPLRHELVQRHSGDVSVQVAGGAQSAGDGRGRDGAGQSGAGASGGQARDGQRQPGRALGDDDTGGGAAFAFDDALDANTRNSR</sequence>
<evidence type="ECO:0000259" key="3">
    <source>
        <dbReference type="Pfam" id="PF02120"/>
    </source>
</evidence>
<dbReference type="Gene3D" id="3.30.750.140">
    <property type="match status" value="1"/>
</dbReference>
<feature type="chain" id="PRO_5012309361" description="Flagellar hook-length control protein-like C-terminal domain-containing protein" evidence="2">
    <location>
        <begin position="22"/>
        <end position="466"/>
    </location>
</feature>
<dbReference type="EMBL" id="NIOF01000001">
    <property type="protein sequence ID" value="OWQ93140.1"/>
    <property type="molecule type" value="Genomic_DNA"/>
</dbReference>
<dbReference type="InterPro" id="IPR038610">
    <property type="entry name" value="FliK-like_C_sf"/>
</dbReference>
<dbReference type="AlphaFoldDB" id="A0A246JKS8"/>
<feature type="region of interest" description="Disordered" evidence="1">
    <location>
        <begin position="24"/>
        <end position="98"/>
    </location>
</feature>
<evidence type="ECO:0000256" key="2">
    <source>
        <dbReference type="SAM" id="SignalP"/>
    </source>
</evidence>
<protein>
    <recommendedName>
        <fullName evidence="3">Flagellar hook-length control protein-like C-terminal domain-containing protein</fullName>
    </recommendedName>
</protein>